<dbReference type="GO" id="GO:0003677">
    <property type="term" value="F:DNA binding"/>
    <property type="evidence" value="ECO:0007669"/>
    <property type="project" value="InterPro"/>
</dbReference>
<evidence type="ECO:0000313" key="1">
    <source>
        <dbReference type="EMBL" id="NUZ08274.1"/>
    </source>
</evidence>
<dbReference type="Gene3D" id="3.40.50.10110">
    <property type="entry name" value="DNA polymerase III subunit chi"/>
    <property type="match status" value="1"/>
</dbReference>
<dbReference type="InterPro" id="IPR007459">
    <property type="entry name" value="DNA_pol3_chi"/>
</dbReference>
<dbReference type="GO" id="GO:0006260">
    <property type="term" value="P:DNA replication"/>
    <property type="evidence" value="ECO:0007669"/>
    <property type="project" value="InterPro"/>
</dbReference>
<sequence length="143" mass="16283">MTEITFHFNAADRTSYACRLLDELLKKGGPVVVCAPAPLLDRFDRQLWTFDPEAFVPHQRADRADAVPEPLQASTVWLLEDARLATRHETLLNLHDRTPPGFESFARVVEVVSQEADDRAAARERWKHYASRGYLIARREVAA</sequence>
<organism evidence="1 2">
    <name type="scientific">Piscinibacter koreensis</name>
    <dbReference type="NCBI Taxonomy" id="2742824"/>
    <lineage>
        <taxon>Bacteria</taxon>
        <taxon>Pseudomonadati</taxon>
        <taxon>Pseudomonadota</taxon>
        <taxon>Betaproteobacteria</taxon>
        <taxon>Burkholderiales</taxon>
        <taxon>Sphaerotilaceae</taxon>
        <taxon>Piscinibacter</taxon>
    </lineage>
</organism>
<keyword evidence="2" id="KW-1185">Reference proteome</keyword>
<dbReference type="GO" id="GO:0003887">
    <property type="term" value="F:DNA-directed DNA polymerase activity"/>
    <property type="evidence" value="ECO:0007669"/>
    <property type="project" value="InterPro"/>
</dbReference>
<dbReference type="PANTHER" id="PTHR38767">
    <property type="entry name" value="DNA POLYMERASE III SUBUNIT CHI"/>
    <property type="match status" value="1"/>
</dbReference>
<comment type="caution">
    <text evidence="1">The sequence shown here is derived from an EMBL/GenBank/DDBJ whole genome shotgun (WGS) entry which is preliminary data.</text>
</comment>
<proteinExistence type="predicted"/>
<dbReference type="RefSeq" id="WP_176071113.1">
    <property type="nucleotide sequence ID" value="NZ_JABWMJ010000012.1"/>
</dbReference>
<dbReference type="EMBL" id="JABWMJ010000012">
    <property type="protein sequence ID" value="NUZ08274.1"/>
    <property type="molecule type" value="Genomic_DNA"/>
</dbReference>
<accession>A0A7Y6NS39</accession>
<dbReference type="PANTHER" id="PTHR38767:SF1">
    <property type="entry name" value="DNA POLYMERASE III SUBUNIT CHI"/>
    <property type="match status" value="1"/>
</dbReference>
<gene>
    <name evidence="1" type="ORF">HQN59_21195</name>
</gene>
<name>A0A7Y6NS39_9BURK</name>
<reference evidence="1 2" key="1">
    <citation type="submission" date="2020-06" db="EMBL/GenBank/DDBJ databases">
        <title>Schlegella sp. ID0723 isolated from air conditioner.</title>
        <authorList>
            <person name="Kim D.Y."/>
            <person name="Kim D.-U."/>
        </authorList>
    </citation>
    <scope>NUCLEOTIDE SEQUENCE [LARGE SCALE GENOMIC DNA]</scope>
    <source>
        <strain evidence="1 2">ID0723</strain>
    </source>
</reference>
<dbReference type="AlphaFoldDB" id="A0A7Y6NS39"/>
<dbReference type="InterPro" id="IPR036768">
    <property type="entry name" value="PolIII_chi_sf"/>
</dbReference>
<evidence type="ECO:0000313" key="2">
    <source>
        <dbReference type="Proteomes" id="UP000529637"/>
    </source>
</evidence>
<dbReference type="GO" id="GO:0032298">
    <property type="term" value="P:positive regulation of DNA-templated DNA replication initiation"/>
    <property type="evidence" value="ECO:0007669"/>
    <property type="project" value="TreeGrafter"/>
</dbReference>
<dbReference type="SUPFAM" id="SSF102400">
    <property type="entry name" value="DNA polymerase III chi subunit"/>
    <property type="match status" value="1"/>
</dbReference>
<dbReference type="Pfam" id="PF04364">
    <property type="entry name" value="DNA_pol3_chi"/>
    <property type="match status" value="1"/>
</dbReference>
<protein>
    <submittedName>
        <fullName evidence="1">DNA polymerase III subunit chi</fullName>
    </submittedName>
</protein>
<dbReference type="Proteomes" id="UP000529637">
    <property type="component" value="Unassembled WGS sequence"/>
</dbReference>